<feature type="domain" description="HD-GYP" evidence="5">
    <location>
        <begin position="312"/>
        <end position="507"/>
    </location>
</feature>
<feature type="domain" description="PAC" evidence="4">
    <location>
        <begin position="250"/>
        <end position="300"/>
    </location>
</feature>
<reference evidence="6 7" key="1">
    <citation type="submission" date="2018-06" db="EMBL/GenBank/DDBJ databases">
        <title>Complete genome of Desulfovibrio marinus P48SEP.</title>
        <authorList>
            <person name="Crispim J.S."/>
            <person name="Vidigal P.M.P."/>
            <person name="Silva L.C.F."/>
            <person name="Araujo L.C."/>
            <person name="Laguardia C.N."/>
            <person name="Dias R.S."/>
            <person name="Sousa M.P."/>
            <person name="Paula S.O."/>
            <person name="Silva C."/>
        </authorList>
    </citation>
    <scope>NUCLEOTIDE SEQUENCE [LARGE SCALE GENOMIC DNA]</scope>
    <source>
        <strain evidence="6 7">P48SEP</strain>
    </source>
</reference>
<evidence type="ECO:0000256" key="2">
    <source>
        <dbReference type="SAM" id="Coils"/>
    </source>
</evidence>
<dbReference type="AlphaFoldDB" id="A0A6P1ZQ47"/>
<feature type="domain" description="Response regulatory" evidence="3">
    <location>
        <begin position="24"/>
        <end position="141"/>
    </location>
</feature>
<comment type="caution">
    <text evidence="6">The sequence shown here is derived from an EMBL/GenBank/DDBJ whole genome shotgun (WGS) entry which is preliminary data.</text>
</comment>
<dbReference type="SUPFAM" id="SSF52172">
    <property type="entry name" value="CheY-like"/>
    <property type="match status" value="1"/>
</dbReference>
<dbReference type="Pfam" id="PF13487">
    <property type="entry name" value="HD_5"/>
    <property type="match status" value="1"/>
</dbReference>
<dbReference type="InterPro" id="IPR052020">
    <property type="entry name" value="Cyclic_di-GMP/3'3'-cGAMP_PDE"/>
</dbReference>
<evidence type="ECO:0000259" key="5">
    <source>
        <dbReference type="PROSITE" id="PS51832"/>
    </source>
</evidence>
<sequence>MSVTVFPSAANEQPTARQQPERASLLIVEDSSTLALYLEQFFEAEGYTILGVYDTAEEALINMRRLSATGCEPDGVLMDIVLAGEMDGVEAARVILQRYKSAVVFLTGLRDVDRAVDVQPHAYLSKPFEMHQARAVLRIALQHRRLENELKRKQEELEALNATLEQRVQERSEELLRVEREKNAVLSGLKDVVVFSLSPDMDILWTNAPRSMFPEVAGGAITGAQYDKLFKSNNGSANGNVVKRALESCAPAEGEVVTMDGRSWFAHCNPLFDRYGHVTRLVQVMMDISERKRSHQEMEKLHYSLAEAHGELMEAYRHTIEGWARALELKDKETEGHSRRVVNMTLELARALGIEGEELTHIEHGAILHDIGKMGVPDDILLKPGKLNDEEWMTMRRHPEYAHEWLSAVPYLQPAMTIPYCHHERWDGKGYPQGLSGEDIPFAARIFAVVDVWDALISDRPYRQAWPTEKATAYIREQSGKQFDPRVVEAFFEYDIPRIASNSAARVVELQRHCAGPV</sequence>
<evidence type="ECO:0000313" key="7">
    <source>
        <dbReference type="Proteomes" id="UP000434052"/>
    </source>
</evidence>
<evidence type="ECO:0000256" key="1">
    <source>
        <dbReference type="PROSITE-ProRule" id="PRU00169"/>
    </source>
</evidence>
<dbReference type="PROSITE" id="PS51832">
    <property type="entry name" value="HD_GYP"/>
    <property type="match status" value="1"/>
</dbReference>
<dbReference type="PANTHER" id="PTHR45228">
    <property type="entry name" value="CYCLIC DI-GMP PHOSPHODIESTERASE TM_0186-RELATED"/>
    <property type="match status" value="1"/>
</dbReference>
<gene>
    <name evidence="6" type="ORF">DQK91_01845</name>
</gene>
<name>A0A6P1ZQ47_9BACT</name>
<dbReference type="OrthoDB" id="9769359at2"/>
<evidence type="ECO:0000259" key="4">
    <source>
        <dbReference type="PROSITE" id="PS50113"/>
    </source>
</evidence>
<keyword evidence="1" id="KW-0597">Phosphoprotein</keyword>
<dbReference type="RefSeq" id="WP_144233737.1">
    <property type="nucleotide sequence ID" value="NZ_QMIF01000001.1"/>
</dbReference>
<dbReference type="Pfam" id="PF00072">
    <property type="entry name" value="Response_reg"/>
    <property type="match status" value="1"/>
</dbReference>
<dbReference type="InterPro" id="IPR011006">
    <property type="entry name" value="CheY-like_superfamily"/>
</dbReference>
<dbReference type="PROSITE" id="PS50110">
    <property type="entry name" value="RESPONSE_REGULATORY"/>
    <property type="match status" value="1"/>
</dbReference>
<dbReference type="EMBL" id="QMIF01000001">
    <property type="protein sequence ID" value="TVM36688.1"/>
    <property type="molecule type" value="Genomic_DNA"/>
</dbReference>
<accession>A0A6P1ZQ47</accession>
<dbReference type="InterPro" id="IPR001789">
    <property type="entry name" value="Sig_transdc_resp-reg_receiver"/>
</dbReference>
<dbReference type="SMART" id="SM00471">
    <property type="entry name" value="HDc"/>
    <property type="match status" value="1"/>
</dbReference>
<dbReference type="SMART" id="SM00448">
    <property type="entry name" value="REC"/>
    <property type="match status" value="1"/>
</dbReference>
<feature type="modified residue" description="4-aspartylphosphate" evidence="1">
    <location>
        <position position="79"/>
    </location>
</feature>
<dbReference type="PANTHER" id="PTHR45228:SF1">
    <property type="entry name" value="CYCLIC DI-GMP PHOSPHODIESTERASE TM_0186"/>
    <property type="match status" value="1"/>
</dbReference>
<dbReference type="Gene3D" id="3.40.50.2300">
    <property type="match status" value="1"/>
</dbReference>
<dbReference type="GO" id="GO:0000160">
    <property type="term" value="P:phosphorelay signal transduction system"/>
    <property type="evidence" value="ECO:0007669"/>
    <property type="project" value="InterPro"/>
</dbReference>
<dbReference type="Gene3D" id="1.10.3210.10">
    <property type="entry name" value="Hypothetical protein af1432"/>
    <property type="match status" value="1"/>
</dbReference>
<dbReference type="SUPFAM" id="SSF109604">
    <property type="entry name" value="HD-domain/PDEase-like"/>
    <property type="match status" value="1"/>
</dbReference>
<dbReference type="InterPro" id="IPR003607">
    <property type="entry name" value="HD/PDEase_dom"/>
</dbReference>
<dbReference type="CDD" id="cd00077">
    <property type="entry name" value="HDc"/>
    <property type="match status" value="1"/>
</dbReference>
<keyword evidence="2" id="KW-0175">Coiled coil</keyword>
<dbReference type="Gene3D" id="3.30.450.20">
    <property type="entry name" value="PAS domain"/>
    <property type="match status" value="1"/>
</dbReference>
<dbReference type="PROSITE" id="PS50113">
    <property type="entry name" value="PAC"/>
    <property type="match status" value="1"/>
</dbReference>
<evidence type="ECO:0000259" key="3">
    <source>
        <dbReference type="PROSITE" id="PS50110"/>
    </source>
</evidence>
<proteinExistence type="predicted"/>
<organism evidence="6 7">
    <name type="scientific">Oceanidesulfovibrio marinus</name>
    <dbReference type="NCBI Taxonomy" id="370038"/>
    <lineage>
        <taxon>Bacteria</taxon>
        <taxon>Pseudomonadati</taxon>
        <taxon>Thermodesulfobacteriota</taxon>
        <taxon>Desulfovibrionia</taxon>
        <taxon>Desulfovibrionales</taxon>
        <taxon>Desulfovibrionaceae</taxon>
        <taxon>Oceanidesulfovibrio</taxon>
    </lineage>
</organism>
<dbReference type="InterPro" id="IPR037522">
    <property type="entry name" value="HD_GYP_dom"/>
</dbReference>
<protein>
    <submittedName>
        <fullName evidence="6">Uncharacterized protein</fullName>
    </submittedName>
</protein>
<evidence type="ECO:0000313" key="6">
    <source>
        <dbReference type="EMBL" id="TVM36688.1"/>
    </source>
</evidence>
<dbReference type="InterPro" id="IPR000700">
    <property type="entry name" value="PAS-assoc_C"/>
</dbReference>
<dbReference type="Proteomes" id="UP000434052">
    <property type="component" value="Unassembled WGS sequence"/>
</dbReference>
<feature type="coiled-coil region" evidence="2">
    <location>
        <begin position="136"/>
        <end position="181"/>
    </location>
</feature>